<dbReference type="SUPFAM" id="SSF50978">
    <property type="entry name" value="WD40 repeat-like"/>
    <property type="match status" value="1"/>
</dbReference>
<dbReference type="PANTHER" id="PTHR16453">
    <property type="entry name" value="WD40 DOMAIN-CONTAINING PROTEIN MIO FAMILY MEMBER"/>
    <property type="match status" value="1"/>
</dbReference>
<name>A0ABR4NYU5_9SACH</name>
<evidence type="ECO:0000256" key="2">
    <source>
        <dbReference type="ARBA" id="ARBA00022574"/>
    </source>
</evidence>
<dbReference type="Pfam" id="PF17034">
    <property type="entry name" value="zinc_ribbon_16"/>
    <property type="match status" value="2"/>
</dbReference>
<dbReference type="Proteomes" id="UP001623330">
    <property type="component" value="Unassembled WGS sequence"/>
</dbReference>
<accession>A0ABR4NYU5</accession>
<evidence type="ECO:0000256" key="1">
    <source>
        <dbReference type="ARBA" id="ARBA00009713"/>
    </source>
</evidence>
<proteinExistence type="inferred from homology"/>
<dbReference type="InterPro" id="IPR031488">
    <property type="entry name" value="Zn_ribbon_mio"/>
</dbReference>
<dbReference type="EMBL" id="JBEVYD010000003">
    <property type="protein sequence ID" value="KAL3234368.1"/>
    <property type="molecule type" value="Genomic_DNA"/>
</dbReference>
<sequence length="993" mass="113459">MALIKKVFHWSYDQLLDYLSVNPTRDEVTHYKVDPNIEGDDSIMKMRTIKDFGSITCLDYSESELGVVAVGEKDGFMRLFNIISSDDSSEDLFNINARAKQQRSINAVGINNNGLIAIGLDRHRHDPSLQIWDMNYQSTESEIINPTFAYCTNESIVSLKFLNDTNILTSSTKFLKEIDVRSPNSIYQHPTRLTYDIKLNPFNDWQFSTYGDDGTLAIWDRRKLESNVSNGNLTLTTPLLTFEKLVGAGSASRKYMNSCFRWSPIRNKEFATLYRGDTVKIWRLGSYLEEDSSFGDYENLFVSTVHDVETPYDRVATFDYISRSDNMTSLLCMRQSGTVYRMSIEQTYTNSSFSNKNSLLLSNSDSPDFDEITISQEKPKSKLENLGTTHANISFEDLDLRDDYNNSESHSDGGYEDADGYSVNTSHTEELDNAKHSLHEGEGEKLYWKAEKLLQEDISVIMRKRASLGYGLEPMSTVEIIDGSKALQNYSYIRNTWRWIAIAKASADDGTMVSGDLDLGYEGIIGIWNGMSGIANQNRHREDVILTEKQLIREMEKIITMRRKSKDANSYHGSIAKFSDSPKFIQRRLCLIISGWDLSPSDYESKYNIIIKNGNHEKAAAWAMFFGDIPKAIEILGSSKKERLRLIATAISGYMAYKDQPGNNAWRQQCRKMSNDLDDPYLRVIFSYIADNEWWDVLYEPAISLRERLGVALRFLNDADLTRFLERTSDTVISNGELEGLILTGITPSGIDLLQSYVSKTSDIQSAALISIYGCPRYFKDQRVDEWIETYRTMLNSWMMFNMRAKFDVLRAKLSRTSNGDITSEITPRQLYIQCLNCKKNINKPNEDSDPRKSLMNKMKRKTAEQENKVHHSYSCPHCGAPFPRCAICLMPLGTSNLPFIINGLRTEEEEEFNESEKSPDLEQDSELKLSLTNDSRTFSSGETNVFKRKLKLNEWFSFCLTCKHGMHAGHADEWFEKHTICPTPGCICQCNR</sequence>
<evidence type="ECO:0008006" key="9">
    <source>
        <dbReference type="Google" id="ProtNLM"/>
    </source>
</evidence>
<dbReference type="Gene3D" id="2.130.10.10">
    <property type="entry name" value="YVTN repeat-like/Quinoprotein amine dehydrogenase"/>
    <property type="match status" value="1"/>
</dbReference>
<feature type="domain" description="GATOR2 complex protein MIO zinc-ribbon like" evidence="5">
    <location>
        <begin position="835"/>
        <end position="899"/>
    </location>
</feature>
<feature type="domain" description="GATOR2 complex protein MIO zinc-ribbon like" evidence="5">
    <location>
        <begin position="943"/>
        <end position="992"/>
    </location>
</feature>
<evidence type="ECO:0000256" key="3">
    <source>
        <dbReference type="ARBA" id="ARBA00022737"/>
    </source>
</evidence>
<dbReference type="CDD" id="cd16691">
    <property type="entry name" value="mRING-H2-C3H3C2_Mio"/>
    <property type="match status" value="1"/>
</dbReference>
<keyword evidence="3" id="KW-0677">Repeat</keyword>
<dbReference type="Pfam" id="PF21719">
    <property type="entry name" value="MIOS_a-sol"/>
    <property type="match status" value="1"/>
</dbReference>
<feature type="domain" description="MIOS-like alpha-solenoid" evidence="6">
    <location>
        <begin position="462"/>
        <end position="715"/>
    </location>
</feature>
<organism evidence="7 8">
    <name type="scientific">Nakaseomyces bracarensis</name>
    <dbReference type="NCBI Taxonomy" id="273131"/>
    <lineage>
        <taxon>Eukaryota</taxon>
        <taxon>Fungi</taxon>
        <taxon>Dikarya</taxon>
        <taxon>Ascomycota</taxon>
        <taxon>Saccharomycotina</taxon>
        <taxon>Saccharomycetes</taxon>
        <taxon>Saccharomycetales</taxon>
        <taxon>Saccharomycetaceae</taxon>
        <taxon>Nakaseomyces</taxon>
    </lineage>
</organism>
<comment type="similarity">
    <text evidence="1">Belongs to the WD repeat mio family.</text>
</comment>
<feature type="region of interest" description="Disordered" evidence="4">
    <location>
        <begin position="844"/>
        <end position="866"/>
    </location>
</feature>
<evidence type="ECO:0000256" key="4">
    <source>
        <dbReference type="SAM" id="MobiDB-lite"/>
    </source>
</evidence>
<dbReference type="PANTHER" id="PTHR16453:SF9">
    <property type="entry name" value="GATOR COMPLEX PROTEIN MIOS"/>
    <property type="match status" value="1"/>
</dbReference>
<dbReference type="InterPro" id="IPR049092">
    <property type="entry name" value="MIOS_a-sol"/>
</dbReference>
<keyword evidence="8" id="KW-1185">Reference proteome</keyword>
<protein>
    <recommendedName>
        <fullName evidence="9">WD repeat protein mio zinc-ribbon like domain-containing protein</fullName>
    </recommendedName>
</protein>
<evidence type="ECO:0000259" key="6">
    <source>
        <dbReference type="Pfam" id="PF21719"/>
    </source>
</evidence>
<evidence type="ECO:0000313" key="7">
    <source>
        <dbReference type="EMBL" id="KAL3234368.1"/>
    </source>
</evidence>
<evidence type="ECO:0000313" key="8">
    <source>
        <dbReference type="Proteomes" id="UP001623330"/>
    </source>
</evidence>
<evidence type="ECO:0000259" key="5">
    <source>
        <dbReference type="Pfam" id="PF17034"/>
    </source>
</evidence>
<gene>
    <name evidence="7" type="ORF">RNJ44_03130</name>
</gene>
<dbReference type="InterPro" id="IPR015943">
    <property type="entry name" value="WD40/YVTN_repeat-like_dom_sf"/>
</dbReference>
<dbReference type="InterPro" id="IPR036322">
    <property type="entry name" value="WD40_repeat_dom_sf"/>
</dbReference>
<comment type="caution">
    <text evidence="7">The sequence shown here is derived from an EMBL/GenBank/DDBJ whole genome shotgun (WGS) entry which is preliminary data.</text>
</comment>
<reference evidence="7 8" key="1">
    <citation type="submission" date="2024-05" db="EMBL/GenBank/DDBJ databases">
        <title>Long read based assembly of the Candida bracarensis genome reveals expanded adhesin content.</title>
        <authorList>
            <person name="Marcet-Houben M."/>
            <person name="Ksiezopolska E."/>
            <person name="Gabaldon T."/>
        </authorList>
    </citation>
    <scope>NUCLEOTIDE SEQUENCE [LARGE SCALE GENOMIC DNA]</scope>
    <source>
        <strain evidence="7 8">CBM6</strain>
    </source>
</reference>
<dbReference type="InterPro" id="IPR037593">
    <property type="entry name" value="MIOS/Sea4"/>
</dbReference>
<keyword evidence="2" id="KW-0853">WD repeat</keyword>